<feature type="compositionally biased region" description="Basic and acidic residues" evidence="1">
    <location>
        <begin position="287"/>
        <end position="296"/>
    </location>
</feature>
<name>A0AAV5USU4_9BILA</name>
<feature type="compositionally biased region" description="Basic and acidic residues" evidence="1">
    <location>
        <begin position="253"/>
        <end position="271"/>
    </location>
</feature>
<keyword evidence="2" id="KW-1133">Transmembrane helix</keyword>
<keyword evidence="2" id="KW-0472">Membrane</keyword>
<evidence type="ECO:0000313" key="3">
    <source>
        <dbReference type="EMBL" id="GMT10231.1"/>
    </source>
</evidence>
<keyword evidence="2" id="KW-0812">Transmembrane</keyword>
<organism evidence="3 4">
    <name type="scientific">Pristionchus fissidentatus</name>
    <dbReference type="NCBI Taxonomy" id="1538716"/>
    <lineage>
        <taxon>Eukaryota</taxon>
        <taxon>Metazoa</taxon>
        <taxon>Ecdysozoa</taxon>
        <taxon>Nematoda</taxon>
        <taxon>Chromadorea</taxon>
        <taxon>Rhabditida</taxon>
        <taxon>Rhabditina</taxon>
        <taxon>Diplogasteromorpha</taxon>
        <taxon>Diplogasteroidea</taxon>
        <taxon>Neodiplogasteridae</taxon>
        <taxon>Pristionchus</taxon>
    </lineage>
</organism>
<gene>
    <name evidence="3" type="ORF">PFISCL1PPCAC_1528</name>
</gene>
<protein>
    <submittedName>
        <fullName evidence="3">Uncharacterized protein</fullName>
    </submittedName>
</protein>
<dbReference type="AlphaFoldDB" id="A0AAV5USU4"/>
<feature type="non-terminal residue" evidence="3">
    <location>
        <position position="1"/>
    </location>
</feature>
<accession>A0AAV5USU4</accession>
<reference evidence="3" key="1">
    <citation type="submission" date="2023-10" db="EMBL/GenBank/DDBJ databases">
        <title>Genome assembly of Pristionchus species.</title>
        <authorList>
            <person name="Yoshida K."/>
            <person name="Sommer R.J."/>
        </authorList>
    </citation>
    <scope>NUCLEOTIDE SEQUENCE</scope>
    <source>
        <strain evidence="3">RS5133</strain>
    </source>
</reference>
<dbReference type="Proteomes" id="UP001432322">
    <property type="component" value="Unassembled WGS sequence"/>
</dbReference>
<evidence type="ECO:0000256" key="2">
    <source>
        <dbReference type="SAM" id="Phobius"/>
    </source>
</evidence>
<dbReference type="EMBL" id="BTSY01000001">
    <property type="protein sequence ID" value="GMT10231.1"/>
    <property type="molecule type" value="Genomic_DNA"/>
</dbReference>
<evidence type="ECO:0000313" key="4">
    <source>
        <dbReference type="Proteomes" id="UP001432322"/>
    </source>
</evidence>
<evidence type="ECO:0000256" key="1">
    <source>
        <dbReference type="SAM" id="MobiDB-lite"/>
    </source>
</evidence>
<feature type="transmembrane region" description="Helical" evidence="2">
    <location>
        <begin position="152"/>
        <end position="176"/>
    </location>
</feature>
<comment type="caution">
    <text evidence="3">The sequence shown here is derived from an EMBL/GenBank/DDBJ whole genome shotgun (WGS) entry which is preliminary data.</text>
</comment>
<feature type="region of interest" description="Disordered" evidence="1">
    <location>
        <begin position="193"/>
        <end position="296"/>
    </location>
</feature>
<keyword evidence="4" id="KW-1185">Reference proteome</keyword>
<feature type="compositionally biased region" description="Basic residues" evidence="1">
    <location>
        <begin position="226"/>
        <end position="245"/>
    </location>
</feature>
<sequence>PSDKDEITSELSSFRFDVICHPGKNLYSIFGEMSNVHGRTSKGAKLKKFHDSSLFDMFYEKYRCDPHEIIDYCTDPDGQNCLAMNLTEKYECAKKLWHHNATSETWQRVDELQCDKGYWVTKRKETKSVVLSGSIFCGEQRPQCAFKEGHKVTMILLCLYCVVASIVLIVLFVVLFKKMDSNKGESKFKIVRTKGTRDRKASSSGGSGSGSSSTNELKVDESQKGGARKRLSSKKSKGKENRKKNSVSMLSTRIEETKKARQKKTNADDKLNSSGKSGKSGNSGETDVDRLHTFRE</sequence>
<feature type="compositionally biased region" description="Low complexity" evidence="1">
    <location>
        <begin position="272"/>
        <end position="284"/>
    </location>
</feature>
<proteinExistence type="predicted"/>